<dbReference type="STRING" id="104452.A0A0L7LMD6"/>
<evidence type="ECO:0000259" key="7">
    <source>
        <dbReference type="Pfam" id="PF00135"/>
    </source>
</evidence>
<dbReference type="SUPFAM" id="SSF53474">
    <property type="entry name" value="alpha/beta-Hydrolases"/>
    <property type="match status" value="1"/>
</dbReference>
<protein>
    <recommendedName>
        <fullName evidence="6">Carboxylic ester hydrolase</fullName>
        <ecNumber evidence="6">3.1.1.-</ecNumber>
    </recommendedName>
</protein>
<keyword evidence="9" id="KW-1185">Reference proteome</keyword>
<dbReference type="PANTHER" id="PTHR43142">
    <property type="entry name" value="CARBOXYLIC ESTER HYDROLASE"/>
    <property type="match status" value="1"/>
</dbReference>
<keyword evidence="4" id="KW-1015">Disulfide bond</keyword>
<evidence type="ECO:0000256" key="4">
    <source>
        <dbReference type="ARBA" id="ARBA00023157"/>
    </source>
</evidence>
<gene>
    <name evidence="8" type="ORF">OBRU01_05844</name>
</gene>
<evidence type="ECO:0000256" key="1">
    <source>
        <dbReference type="ARBA" id="ARBA00005964"/>
    </source>
</evidence>
<dbReference type="Pfam" id="PF00135">
    <property type="entry name" value="COesterase"/>
    <property type="match status" value="1"/>
</dbReference>
<keyword evidence="2" id="KW-0719">Serine esterase</keyword>
<evidence type="ECO:0000313" key="8">
    <source>
        <dbReference type="EMBL" id="KOB76381.1"/>
    </source>
</evidence>
<dbReference type="AlphaFoldDB" id="A0A0L7LMD6"/>
<comment type="caution">
    <text evidence="8">The sequence shown here is derived from an EMBL/GenBank/DDBJ whole genome shotgun (WGS) entry which is preliminary data.</text>
</comment>
<dbReference type="EMBL" id="JTDY01000638">
    <property type="protein sequence ID" value="KOB76381.1"/>
    <property type="molecule type" value="Genomic_DNA"/>
</dbReference>
<dbReference type="InterPro" id="IPR019826">
    <property type="entry name" value="Carboxylesterase_B_AS"/>
</dbReference>
<organism evidence="8 9">
    <name type="scientific">Operophtera brumata</name>
    <name type="common">Winter moth</name>
    <name type="synonym">Phalaena brumata</name>
    <dbReference type="NCBI Taxonomy" id="104452"/>
    <lineage>
        <taxon>Eukaryota</taxon>
        <taxon>Metazoa</taxon>
        <taxon>Ecdysozoa</taxon>
        <taxon>Arthropoda</taxon>
        <taxon>Hexapoda</taxon>
        <taxon>Insecta</taxon>
        <taxon>Pterygota</taxon>
        <taxon>Neoptera</taxon>
        <taxon>Endopterygota</taxon>
        <taxon>Lepidoptera</taxon>
        <taxon>Glossata</taxon>
        <taxon>Ditrysia</taxon>
        <taxon>Geometroidea</taxon>
        <taxon>Geometridae</taxon>
        <taxon>Larentiinae</taxon>
        <taxon>Operophtera</taxon>
    </lineage>
</organism>
<dbReference type="InterPro" id="IPR029058">
    <property type="entry name" value="AB_hydrolase_fold"/>
</dbReference>
<keyword evidence="5" id="KW-0325">Glycoprotein</keyword>
<dbReference type="EC" id="3.1.1.-" evidence="6"/>
<evidence type="ECO:0000256" key="5">
    <source>
        <dbReference type="ARBA" id="ARBA00023180"/>
    </source>
</evidence>
<comment type="similarity">
    <text evidence="1 6">Belongs to the type-B carboxylesterase/lipase family.</text>
</comment>
<name>A0A0L7LMD6_OPEBR</name>
<keyword evidence="6" id="KW-0732">Signal</keyword>
<dbReference type="PROSITE" id="PS00122">
    <property type="entry name" value="CARBOXYLESTERASE_B_1"/>
    <property type="match status" value="1"/>
</dbReference>
<feature type="chain" id="PRO_5005394656" description="Carboxylic ester hydrolase" evidence="6">
    <location>
        <begin position="17"/>
        <end position="471"/>
    </location>
</feature>
<dbReference type="GO" id="GO:0052689">
    <property type="term" value="F:carboxylic ester hydrolase activity"/>
    <property type="evidence" value="ECO:0007669"/>
    <property type="project" value="UniProtKB-KW"/>
</dbReference>
<evidence type="ECO:0000313" key="9">
    <source>
        <dbReference type="Proteomes" id="UP000037510"/>
    </source>
</evidence>
<evidence type="ECO:0000256" key="3">
    <source>
        <dbReference type="ARBA" id="ARBA00022801"/>
    </source>
</evidence>
<dbReference type="Gene3D" id="3.40.50.1820">
    <property type="entry name" value="alpha/beta hydrolase"/>
    <property type="match status" value="1"/>
</dbReference>
<evidence type="ECO:0000256" key="6">
    <source>
        <dbReference type="RuleBase" id="RU361235"/>
    </source>
</evidence>
<feature type="domain" description="Carboxylesterase type B" evidence="7">
    <location>
        <begin position="54"/>
        <end position="465"/>
    </location>
</feature>
<reference evidence="8 9" key="1">
    <citation type="journal article" date="2015" name="Genome Biol. Evol.">
        <title>The genome of winter moth (Operophtera brumata) provides a genomic perspective on sexual dimorphism and phenology.</title>
        <authorList>
            <person name="Derks M.F."/>
            <person name="Smit S."/>
            <person name="Salis L."/>
            <person name="Schijlen E."/>
            <person name="Bossers A."/>
            <person name="Mateman C."/>
            <person name="Pijl A.S."/>
            <person name="de Ridder D."/>
            <person name="Groenen M.A."/>
            <person name="Visser M.E."/>
            <person name="Megens H.J."/>
        </authorList>
    </citation>
    <scope>NUCLEOTIDE SEQUENCE [LARGE SCALE GENOMIC DNA]</scope>
    <source>
        <strain evidence="8">WM2013NL</strain>
        <tissue evidence="8">Head and thorax</tissue>
    </source>
</reference>
<proteinExistence type="inferred from homology"/>
<feature type="signal peptide" evidence="6">
    <location>
        <begin position="1"/>
        <end position="16"/>
    </location>
</feature>
<dbReference type="Proteomes" id="UP000037510">
    <property type="component" value="Unassembled WGS sequence"/>
</dbReference>
<dbReference type="InterPro" id="IPR002018">
    <property type="entry name" value="CarbesteraseB"/>
</dbReference>
<evidence type="ECO:0000256" key="2">
    <source>
        <dbReference type="ARBA" id="ARBA00022487"/>
    </source>
</evidence>
<dbReference type="PANTHER" id="PTHR43142:SF1">
    <property type="entry name" value="CARBOXYLIC ESTER HYDROLASE"/>
    <property type="match status" value="1"/>
</dbReference>
<keyword evidence="3 6" id="KW-0378">Hydrolase</keyword>
<accession>A0A0L7LMD6</accession>
<sequence>MWKFLPVLLLCQNVFGAKVEPKIDPLVETKLGLIRGLKSDDGNYMKFLGIPYAVVYIHGGAFIEGSGGDGMSSPKYLMPHDIIYVSINYRIGIYGFMCTDSPKAPGNVGLKDQLAALRWINEHIESFGGDDSKITIFGESAGGMSVHLHLLSRFEKLFDQAIIQSGPSTSPFTIVDRNNDVALKIAESLGFVTDDVEDAIDFISKTDVNLTIAAGAQLESISTGYSNEPLTKPCVEKEFEGIERFIEQNPNVAIPEKAKTTKVIIGICSQEMLFLHGRQTEEFYTNYSFKDLLQFGFDVTNFNDMSEALRHFYIGEETQGIEVANYITSFASDFVFNHPTQRAIDAMVEVGPKAVYHYMFSYKGDRSMDPDLNSTLRGVAHASDLAYLFDIDFIDGDISEADQLTINRLTTMWTNFAKYGDPTPEVTELLPVKWEPVTHDSEPYLDIDKDLTLLRRPFHARMAYWDLFYRI</sequence>